<accession>A0A9Q3RZQ2</accession>
<comment type="caution">
    <text evidence="2">The sequence shown here is derived from an EMBL/GenBank/DDBJ whole genome shotgun (WGS) entry which is preliminary data.</text>
</comment>
<dbReference type="EMBL" id="JAHVKP010000001">
    <property type="protein sequence ID" value="MBY6217499.1"/>
    <property type="molecule type" value="Genomic_DNA"/>
</dbReference>
<proteinExistence type="predicted"/>
<dbReference type="RefSeq" id="WP_222404595.1">
    <property type="nucleotide sequence ID" value="NZ_JAHVKP010000001.1"/>
</dbReference>
<feature type="chain" id="PRO_5040242073" evidence="1">
    <location>
        <begin position="21"/>
        <end position="123"/>
    </location>
</feature>
<evidence type="ECO:0000313" key="2">
    <source>
        <dbReference type="EMBL" id="MBY6217499.1"/>
    </source>
</evidence>
<evidence type="ECO:0000256" key="1">
    <source>
        <dbReference type="SAM" id="SignalP"/>
    </source>
</evidence>
<feature type="signal peptide" evidence="1">
    <location>
        <begin position="1"/>
        <end position="20"/>
    </location>
</feature>
<name>A0A9Q3RZQ2_9SPHN</name>
<dbReference type="Proteomes" id="UP000824927">
    <property type="component" value="Unassembled WGS sequence"/>
</dbReference>
<protein>
    <submittedName>
        <fullName evidence="2">Uncharacterized protein</fullName>
    </submittedName>
</protein>
<gene>
    <name evidence="2" type="ORF">KUV31_04010</name>
</gene>
<sequence length="123" mass="13705">MKKTLILAALIGLTATPAQAEHWDVIGSKLKDGCSMGTYMAIVKDFNEWGKAHGYKATILTPIQDRDLETFWWIGRTKDAATFGAAWDAWRDAMADPNSTEAKLQARFDKCSVDNSRSGYDAW</sequence>
<organism evidence="2 3">
    <name type="scientific">Qipengyuania aquimaris</name>
    <dbReference type="NCBI Taxonomy" id="255984"/>
    <lineage>
        <taxon>Bacteria</taxon>
        <taxon>Pseudomonadati</taxon>
        <taxon>Pseudomonadota</taxon>
        <taxon>Alphaproteobacteria</taxon>
        <taxon>Sphingomonadales</taxon>
        <taxon>Erythrobacteraceae</taxon>
        <taxon>Qipengyuania</taxon>
    </lineage>
</organism>
<keyword evidence="1" id="KW-0732">Signal</keyword>
<evidence type="ECO:0000313" key="3">
    <source>
        <dbReference type="Proteomes" id="UP000824927"/>
    </source>
</evidence>
<dbReference type="AlphaFoldDB" id="A0A9Q3RZQ2"/>
<reference evidence="2" key="1">
    <citation type="submission" date="2021-06" db="EMBL/GenBank/DDBJ databases">
        <title>50 bacteria genomes isolated from Dapeng, Shenzhen, China.</title>
        <authorList>
            <person name="Zheng W."/>
            <person name="Yu S."/>
            <person name="Huang Y."/>
        </authorList>
    </citation>
    <scope>NUCLEOTIDE SEQUENCE</scope>
    <source>
        <strain evidence="2">DP4N28-2</strain>
    </source>
</reference>